<feature type="region of interest" description="Disordered" evidence="1">
    <location>
        <begin position="81"/>
        <end position="102"/>
    </location>
</feature>
<gene>
    <name evidence="3" type="ORF">RAG0_03683</name>
</gene>
<organism evidence="3 4">
    <name type="scientific">Rhynchosporium agropyri</name>
    <dbReference type="NCBI Taxonomy" id="914238"/>
    <lineage>
        <taxon>Eukaryota</taxon>
        <taxon>Fungi</taxon>
        <taxon>Dikarya</taxon>
        <taxon>Ascomycota</taxon>
        <taxon>Pezizomycotina</taxon>
        <taxon>Leotiomycetes</taxon>
        <taxon>Helotiales</taxon>
        <taxon>Ploettnerulaceae</taxon>
        <taxon>Rhynchosporium</taxon>
    </lineage>
</organism>
<evidence type="ECO:0000256" key="1">
    <source>
        <dbReference type="SAM" id="MobiDB-lite"/>
    </source>
</evidence>
<proteinExistence type="predicted"/>
<feature type="signal peptide" evidence="2">
    <location>
        <begin position="1"/>
        <end position="20"/>
    </location>
</feature>
<evidence type="ECO:0000256" key="2">
    <source>
        <dbReference type="SAM" id="SignalP"/>
    </source>
</evidence>
<protein>
    <submittedName>
        <fullName evidence="3">Uncharacterized protein</fullName>
    </submittedName>
</protein>
<accession>A0A1E1K5G3</accession>
<dbReference type="Proteomes" id="UP000178912">
    <property type="component" value="Unassembled WGS sequence"/>
</dbReference>
<name>A0A1E1K5G3_9HELO</name>
<keyword evidence="4" id="KW-1185">Reference proteome</keyword>
<sequence length="240" mass="26822">MHAALILLPLSLLPLPRKHTRESIRDIIERCGVAGHHEQEAHKPMSPNNDDRVRNQDYLTERIKDYLSEVAYAVENERASLDGKVGGQPSKRSSWRAEQSRAELHTSIAQGPPHASAAFWLRMPPAPDKKVPTTNRDRLQMQGNARQGKARQVMESGSKQSNPIHGSFMHVQCISAAALRVNFQYLLWKSLSRSYWVTDSSISLATGIISSALIWYIQMSLITIDDGSFPQITEAAINEG</sequence>
<dbReference type="AlphaFoldDB" id="A0A1E1K5G3"/>
<dbReference type="EMBL" id="FJUX01000015">
    <property type="protein sequence ID" value="CZS93346.1"/>
    <property type="molecule type" value="Genomic_DNA"/>
</dbReference>
<evidence type="ECO:0000313" key="3">
    <source>
        <dbReference type="EMBL" id="CZS93346.1"/>
    </source>
</evidence>
<keyword evidence="2" id="KW-0732">Signal</keyword>
<reference evidence="4" key="1">
    <citation type="submission" date="2016-03" db="EMBL/GenBank/DDBJ databases">
        <authorList>
            <person name="Guldener U."/>
        </authorList>
    </citation>
    <scope>NUCLEOTIDE SEQUENCE [LARGE SCALE GENOMIC DNA]</scope>
    <source>
        <strain evidence="4">04CH-RAC-A.6.1</strain>
    </source>
</reference>
<evidence type="ECO:0000313" key="4">
    <source>
        <dbReference type="Proteomes" id="UP000178912"/>
    </source>
</evidence>
<feature type="chain" id="PRO_5009445593" evidence="2">
    <location>
        <begin position="21"/>
        <end position="240"/>
    </location>
</feature>